<keyword evidence="2" id="KW-1185">Reference proteome</keyword>
<proteinExistence type="predicted"/>
<dbReference type="AlphaFoldDB" id="A0A4C1XEL1"/>
<sequence>MDFRELTPHTKQYLKRGGGFAKGLAKVGQSATCPDTFFRAAWNFMTSTPAQCGSGLPTTVTPCGEGVSELRVGVVSEAQNE</sequence>
<protein>
    <submittedName>
        <fullName evidence="1">Uncharacterized protein</fullName>
    </submittedName>
</protein>
<evidence type="ECO:0000313" key="1">
    <source>
        <dbReference type="EMBL" id="GBP60759.1"/>
    </source>
</evidence>
<organism evidence="1 2">
    <name type="scientific">Eumeta variegata</name>
    <name type="common">Bagworm moth</name>
    <name type="synonym">Eumeta japonica</name>
    <dbReference type="NCBI Taxonomy" id="151549"/>
    <lineage>
        <taxon>Eukaryota</taxon>
        <taxon>Metazoa</taxon>
        <taxon>Ecdysozoa</taxon>
        <taxon>Arthropoda</taxon>
        <taxon>Hexapoda</taxon>
        <taxon>Insecta</taxon>
        <taxon>Pterygota</taxon>
        <taxon>Neoptera</taxon>
        <taxon>Endopterygota</taxon>
        <taxon>Lepidoptera</taxon>
        <taxon>Glossata</taxon>
        <taxon>Ditrysia</taxon>
        <taxon>Tineoidea</taxon>
        <taxon>Psychidae</taxon>
        <taxon>Oiketicinae</taxon>
        <taxon>Eumeta</taxon>
    </lineage>
</organism>
<name>A0A4C1XEL1_EUMVA</name>
<gene>
    <name evidence="1" type="ORF">EVAR_41098_1</name>
</gene>
<reference evidence="1 2" key="1">
    <citation type="journal article" date="2019" name="Commun. Biol.">
        <title>The bagworm genome reveals a unique fibroin gene that provides high tensile strength.</title>
        <authorList>
            <person name="Kono N."/>
            <person name="Nakamura H."/>
            <person name="Ohtoshi R."/>
            <person name="Tomita M."/>
            <person name="Numata K."/>
            <person name="Arakawa K."/>
        </authorList>
    </citation>
    <scope>NUCLEOTIDE SEQUENCE [LARGE SCALE GENOMIC DNA]</scope>
</reference>
<dbReference type="Proteomes" id="UP000299102">
    <property type="component" value="Unassembled WGS sequence"/>
</dbReference>
<comment type="caution">
    <text evidence="1">The sequence shown here is derived from an EMBL/GenBank/DDBJ whole genome shotgun (WGS) entry which is preliminary data.</text>
</comment>
<accession>A0A4C1XEL1</accession>
<evidence type="ECO:0000313" key="2">
    <source>
        <dbReference type="Proteomes" id="UP000299102"/>
    </source>
</evidence>
<dbReference type="EMBL" id="BGZK01000795">
    <property type="protein sequence ID" value="GBP60759.1"/>
    <property type="molecule type" value="Genomic_DNA"/>
</dbReference>